<evidence type="ECO:0000313" key="1">
    <source>
        <dbReference type="EMBL" id="MBX48071.1"/>
    </source>
</evidence>
<dbReference type="EMBL" id="GGEC01067587">
    <property type="protein sequence ID" value="MBX48071.1"/>
    <property type="molecule type" value="Transcribed_RNA"/>
</dbReference>
<accession>A0A2P2P0B2</accession>
<proteinExistence type="predicted"/>
<sequence length="26" mass="3081">MRWSQSWRFAMIPVRASSCKHDLSIS</sequence>
<dbReference type="AlphaFoldDB" id="A0A2P2P0B2"/>
<name>A0A2P2P0B2_RHIMU</name>
<organism evidence="1">
    <name type="scientific">Rhizophora mucronata</name>
    <name type="common">Asiatic mangrove</name>
    <dbReference type="NCBI Taxonomy" id="61149"/>
    <lineage>
        <taxon>Eukaryota</taxon>
        <taxon>Viridiplantae</taxon>
        <taxon>Streptophyta</taxon>
        <taxon>Embryophyta</taxon>
        <taxon>Tracheophyta</taxon>
        <taxon>Spermatophyta</taxon>
        <taxon>Magnoliopsida</taxon>
        <taxon>eudicotyledons</taxon>
        <taxon>Gunneridae</taxon>
        <taxon>Pentapetalae</taxon>
        <taxon>rosids</taxon>
        <taxon>fabids</taxon>
        <taxon>Malpighiales</taxon>
        <taxon>Rhizophoraceae</taxon>
        <taxon>Rhizophora</taxon>
    </lineage>
</organism>
<protein>
    <submittedName>
        <fullName evidence="1">Uncharacterized protein</fullName>
    </submittedName>
</protein>
<reference evidence="1" key="1">
    <citation type="submission" date="2018-02" db="EMBL/GenBank/DDBJ databases">
        <title>Rhizophora mucronata_Transcriptome.</title>
        <authorList>
            <person name="Meera S.P."/>
            <person name="Sreeshan A."/>
            <person name="Augustine A."/>
        </authorList>
    </citation>
    <scope>NUCLEOTIDE SEQUENCE</scope>
    <source>
        <tissue evidence="1">Leaf</tissue>
    </source>
</reference>